<dbReference type="SUPFAM" id="SSF50715">
    <property type="entry name" value="Ribosomal protein L25-like"/>
    <property type="match status" value="1"/>
</dbReference>
<dbReference type="PANTHER" id="PTHR33284">
    <property type="entry name" value="RIBOSOMAL PROTEIN L25/GLN-TRNA SYNTHETASE, ANTI-CODON-BINDING DOMAIN-CONTAINING PROTEIN"/>
    <property type="match status" value="1"/>
</dbReference>
<dbReference type="InterPro" id="IPR011035">
    <property type="entry name" value="Ribosomal_bL25/Gln-tRNA_synth"/>
</dbReference>
<accession>A0A0S4M1E2</accession>
<dbReference type="Pfam" id="PF14693">
    <property type="entry name" value="Ribosomal_TL5_C"/>
    <property type="match status" value="1"/>
</dbReference>
<dbReference type="GO" id="GO:0008097">
    <property type="term" value="F:5S rRNA binding"/>
    <property type="evidence" value="ECO:0007669"/>
    <property type="project" value="InterPro"/>
</dbReference>
<dbReference type="InterPro" id="IPR020055">
    <property type="entry name" value="Ribosomal_bL25_short"/>
</dbReference>
<proteinExistence type="inferred from homology"/>
<dbReference type="Gene3D" id="2.170.120.20">
    <property type="entry name" value="Ribosomal protein L25, beta domain"/>
    <property type="match status" value="1"/>
</dbReference>
<dbReference type="NCBIfam" id="NF004128">
    <property type="entry name" value="PRK05618.1-2"/>
    <property type="match status" value="1"/>
</dbReference>
<evidence type="ECO:0000256" key="3">
    <source>
        <dbReference type="ARBA" id="ARBA00022980"/>
    </source>
</evidence>
<evidence type="ECO:0000313" key="9">
    <source>
        <dbReference type="Proteomes" id="UP000198651"/>
    </source>
</evidence>
<evidence type="ECO:0000259" key="6">
    <source>
        <dbReference type="Pfam" id="PF01386"/>
    </source>
</evidence>
<dbReference type="NCBIfam" id="NF004130">
    <property type="entry name" value="PRK05618.1-5"/>
    <property type="match status" value="1"/>
</dbReference>
<dbReference type="InterPro" id="IPR020057">
    <property type="entry name" value="Ribosomal_bL25_b-dom"/>
</dbReference>
<evidence type="ECO:0000313" key="8">
    <source>
        <dbReference type="EMBL" id="CUT17056.1"/>
    </source>
</evidence>
<protein>
    <recommendedName>
        <fullName evidence="5">Large ribosomal subunit protein bL25</fullName>
    </recommendedName>
    <alternativeName>
        <fullName evidence="5">General stress protein CTC</fullName>
    </alternativeName>
</protein>
<dbReference type="PANTHER" id="PTHR33284:SF1">
    <property type="entry name" value="RIBOSOMAL PROTEIN L25_GLN-TRNA SYNTHETASE, ANTI-CODON-BINDING DOMAIN-CONTAINING PROTEIN"/>
    <property type="match status" value="1"/>
</dbReference>
<reference evidence="9" key="1">
    <citation type="submission" date="2015-11" db="EMBL/GenBank/DDBJ databases">
        <authorList>
            <person name="Seth-Smith H.M.B."/>
        </authorList>
    </citation>
    <scope>NUCLEOTIDE SEQUENCE [LARGE SCALE GENOMIC DNA]</scope>
    <source>
        <strain evidence="9">2013Ark11</strain>
    </source>
</reference>
<dbReference type="HAMAP" id="MF_01334">
    <property type="entry name" value="Ribosomal_bL25_CTC"/>
    <property type="match status" value="1"/>
</dbReference>
<dbReference type="InterPro" id="IPR020930">
    <property type="entry name" value="Ribosomal_uL5_bac-type"/>
</dbReference>
<name>A0A0S4M1E2_9BURK</name>
<dbReference type="InterPro" id="IPR001021">
    <property type="entry name" value="Ribosomal_bL25_long"/>
</dbReference>
<evidence type="ECO:0000256" key="2">
    <source>
        <dbReference type="ARBA" id="ARBA00022884"/>
    </source>
</evidence>
<comment type="subunit">
    <text evidence="5">Part of the 50S ribosomal subunit; part of the 5S rRNA/L5/L18/L25 subcomplex. Contacts the 5S rRNA. Binds to the 5S rRNA independently of L5 and L18.</text>
</comment>
<comment type="similarity">
    <text evidence="5">Belongs to the bacterial ribosomal protein bL25 family. CTC subfamily.</text>
</comment>
<dbReference type="Proteomes" id="UP000198651">
    <property type="component" value="Chromosome I"/>
</dbReference>
<dbReference type="InterPro" id="IPR037121">
    <property type="entry name" value="Ribosomal_bL25_C"/>
</dbReference>
<evidence type="ECO:0000259" key="7">
    <source>
        <dbReference type="Pfam" id="PF14693"/>
    </source>
</evidence>
<keyword evidence="2 5" id="KW-0694">RNA-binding</keyword>
<dbReference type="GO" id="GO:0006412">
    <property type="term" value="P:translation"/>
    <property type="evidence" value="ECO:0007669"/>
    <property type="project" value="UniProtKB-UniRule"/>
</dbReference>
<comment type="function">
    <text evidence="5">This is one of the proteins that binds to the 5S RNA in the ribosome where it forms part of the central protuberance.</text>
</comment>
<feature type="domain" description="Large ribosomal subunit protein bL25 L25" evidence="6">
    <location>
        <begin position="5"/>
        <end position="92"/>
    </location>
</feature>
<feature type="domain" description="Large ribosomal subunit protein bL25 beta" evidence="7">
    <location>
        <begin position="102"/>
        <end position="187"/>
    </location>
</feature>
<evidence type="ECO:0000256" key="4">
    <source>
        <dbReference type="ARBA" id="ARBA00023274"/>
    </source>
</evidence>
<keyword evidence="9" id="KW-1185">Reference proteome</keyword>
<dbReference type="STRING" id="1561003.Ark11_0199"/>
<evidence type="ECO:0000256" key="1">
    <source>
        <dbReference type="ARBA" id="ARBA00022730"/>
    </source>
</evidence>
<dbReference type="HAMAP" id="MF_01336">
    <property type="entry name" value="Ribosomal_bL25"/>
    <property type="match status" value="1"/>
</dbReference>
<dbReference type="AlphaFoldDB" id="A0A0S4M1E2"/>
<organism evidence="8 9">
    <name type="scientific">Candidatus Ichthyocystis hellenicum</name>
    <dbReference type="NCBI Taxonomy" id="1561003"/>
    <lineage>
        <taxon>Bacteria</taxon>
        <taxon>Pseudomonadati</taxon>
        <taxon>Pseudomonadota</taxon>
        <taxon>Betaproteobacteria</taxon>
        <taxon>Burkholderiales</taxon>
        <taxon>Candidatus Ichthyocystis</taxon>
    </lineage>
</organism>
<dbReference type="GO" id="GO:0003735">
    <property type="term" value="F:structural constituent of ribosome"/>
    <property type="evidence" value="ECO:0007669"/>
    <property type="project" value="InterPro"/>
</dbReference>
<keyword evidence="1 5" id="KW-0699">rRNA-binding</keyword>
<dbReference type="GO" id="GO:0022625">
    <property type="term" value="C:cytosolic large ribosomal subunit"/>
    <property type="evidence" value="ECO:0007669"/>
    <property type="project" value="TreeGrafter"/>
</dbReference>
<dbReference type="Pfam" id="PF01386">
    <property type="entry name" value="Ribosomal_L25p"/>
    <property type="match status" value="1"/>
</dbReference>
<evidence type="ECO:0000256" key="5">
    <source>
        <dbReference type="HAMAP-Rule" id="MF_01334"/>
    </source>
</evidence>
<gene>
    <name evidence="5 8" type="primary">rplY</name>
    <name evidence="5" type="synonym">ctc</name>
    <name evidence="8" type="ORF">Ark11_0199</name>
</gene>
<dbReference type="Gene3D" id="2.40.240.10">
    <property type="entry name" value="Ribosomal Protein L25, Chain P"/>
    <property type="match status" value="1"/>
</dbReference>
<dbReference type="NCBIfam" id="TIGR00731">
    <property type="entry name" value="bL25_bact_ctc"/>
    <property type="match status" value="1"/>
</dbReference>
<dbReference type="CDD" id="cd00495">
    <property type="entry name" value="Ribosomal_L25_TL5_CTC"/>
    <property type="match status" value="1"/>
</dbReference>
<dbReference type="OrthoDB" id="9806411at2"/>
<dbReference type="RefSeq" id="WP_092342659.1">
    <property type="nucleotide sequence ID" value="NZ_FLSL01000087.1"/>
</dbReference>
<keyword evidence="3 5" id="KW-0689">Ribosomal protein</keyword>
<dbReference type="NCBIfam" id="NF004612">
    <property type="entry name" value="PRK05943.1"/>
    <property type="match status" value="1"/>
</dbReference>
<dbReference type="InterPro" id="IPR029751">
    <property type="entry name" value="Ribosomal_L25_dom"/>
</dbReference>
<sequence>MLFELSVEERTVFGRTASKKLRRNGMVPGIIYGVGGNNVPVLINHVELAKNMRHQSFYASLITLVMNGKKQTALLKDYQLHPFKSEIYHIDFQRVNEDKALVISVPIEFINAETCGGVKIDGGIVNYVMTSLEIQCLPKYLPNKLVVDLQELRASRSILVSDVSLPENVLATCLTKGEDLPIATIVASGADETNTATTAAAAEPSASSKSSAKK</sequence>
<dbReference type="EMBL" id="LN906597">
    <property type="protein sequence ID" value="CUT17056.1"/>
    <property type="molecule type" value="Genomic_DNA"/>
</dbReference>
<keyword evidence="4 5" id="KW-0687">Ribonucleoprotein</keyword>
<dbReference type="InterPro" id="IPR020056">
    <property type="entry name" value="Rbsml_bL25/Gln-tRNA_synth_N"/>
</dbReference>